<proteinExistence type="inferred from homology"/>
<dbReference type="GO" id="GO:0003735">
    <property type="term" value="F:structural constituent of ribosome"/>
    <property type="evidence" value="ECO:0007669"/>
    <property type="project" value="InterPro"/>
</dbReference>
<evidence type="ECO:0000256" key="4">
    <source>
        <dbReference type="ARBA" id="ARBA00035204"/>
    </source>
</evidence>
<keyword evidence="2 5" id="KW-0689">Ribosomal protein</keyword>
<dbReference type="Gene3D" id="1.10.287.310">
    <property type="match status" value="1"/>
</dbReference>
<dbReference type="InterPro" id="IPR001854">
    <property type="entry name" value="Ribosomal_uL29"/>
</dbReference>
<dbReference type="NCBIfam" id="TIGR00012">
    <property type="entry name" value="L29"/>
    <property type="match status" value="1"/>
</dbReference>
<evidence type="ECO:0000256" key="3">
    <source>
        <dbReference type="ARBA" id="ARBA00023274"/>
    </source>
</evidence>
<evidence type="ECO:0000313" key="6">
    <source>
        <dbReference type="EMBL" id="HIZ69905.1"/>
    </source>
</evidence>
<comment type="similarity">
    <text evidence="1 5">Belongs to the universal ribosomal protein uL29 family.</text>
</comment>
<sequence>MKMTEIQALETKELTEKLKSAVEALHVKKINHQVTPLENPSQIKLDRRDIARMKTELRRRELNK</sequence>
<dbReference type="GO" id="GO:0005840">
    <property type="term" value="C:ribosome"/>
    <property type="evidence" value="ECO:0007669"/>
    <property type="project" value="UniProtKB-KW"/>
</dbReference>
<dbReference type="InterPro" id="IPR036049">
    <property type="entry name" value="Ribosomal_uL29_sf"/>
</dbReference>
<accession>A0A9D2JW79</accession>
<gene>
    <name evidence="5 6" type="primary">rpmC</name>
    <name evidence="6" type="ORF">H9966_08515</name>
</gene>
<name>A0A9D2JW79_9BACT</name>
<dbReference type="GO" id="GO:1990904">
    <property type="term" value="C:ribonucleoprotein complex"/>
    <property type="evidence" value="ECO:0007669"/>
    <property type="project" value="UniProtKB-KW"/>
</dbReference>
<dbReference type="SUPFAM" id="SSF46561">
    <property type="entry name" value="Ribosomal protein L29 (L29p)"/>
    <property type="match status" value="1"/>
</dbReference>
<reference evidence="6" key="2">
    <citation type="submission" date="2021-04" db="EMBL/GenBank/DDBJ databases">
        <authorList>
            <person name="Gilroy R."/>
        </authorList>
    </citation>
    <scope>NUCLEOTIDE SEQUENCE</scope>
    <source>
        <strain evidence="6">ChiHecec3B27-8219</strain>
    </source>
</reference>
<reference evidence="6" key="1">
    <citation type="journal article" date="2021" name="PeerJ">
        <title>Extensive microbial diversity within the chicken gut microbiome revealed by metagenomics and culture.</title>
        <authorList>
            <person name="Gilroy R."/>
            <person name="Ravi A."/>
            <person name="Getino M."/>
            <person name="Pursley I."/>
            <person name="Horton D.L."/>
            <person name="Alikhan N.F."/>
            <person name="Baker D."/>
            <person name="Gharbi K."/>
            <person name="Hall N."/>
            <person name="Watson M."/>
            <person name="Adriaenssens E.M."/>
            <person name="Foster-Nyarko E."/>
            <person name="Jarju S."/>
            <person name="Secka A."/>
            <person name="Antonio M."/>
            <person name="Oren A."/>
            <person name="Chaudhuri R.R."/>
            <person name="La Ragione R."/>
            <person name="Hildebrand F."/>
            <person name="Pallen M.J."/>
        </authorList>
    </citation>
    <scope>NUCLEOTIDE SEQUENCE</scope>
    <source>
        <strain evidence="6">ChiHecec3B27-8219</strain>
    </source>
</reference>
<dbReference type="Pfam" id="PF00831">
    <property type="entry name" value="Ribosomal_L29"/>
    <property type="match status" value="1"/>
</dbReference>
<dbReference type="GO" id="GO:0006412">
    <property type="term" value="P:translation"/>
    <property type="evidence" value="ECO:0007669"/>
    <property type="project" value="UniProtKB-UniRule"/>
</dbReference>
<evidence type="ECO:0000256" key="2">
    <source>
        <dbReference type="ARBA" id="ARBA00022980"/>
    </source>
</evidence>
<organism evidence="6 7">
    <name type="scientific">Candidatus Prevotella avicola</name>
    <dbReference type="NCBI Taxonomy" id="2838738"/>
    <lineage>
        <taxon>Bacteria</taxon>
        <taxon>Pseudomonadati</taxon>
        <taxon>Bacteroidota</taxon>
        <taxon>Bacteroidia</taxon>
        <taxon>Bacteroidales</taxon>
        <taxon>Prevotellaceae</taxon>
        <taxon>Prevotella</taxon>
    </lineage>
</organism>
<evidence type="ECO:0000256" key="5">
    <source>
        <dbReference type="HAMAP-Rule" id="MF_00374"/>
    </source>
</evidence>
<dbReference type="HAMAP" id="MF_00374">
    <property type="entry name" value="Ribosomal_uL29"/>
    <property type="match status" value="1"/>
</dbReference>
<evidence type="ECO:0000256" key="1">
    <source>
        <dbReference type="ARBA" id="ARBA00009254"/>
    </source>
</evidence>
<dbReference type="EMBL" id="DXBE01000062">
    <property type="protein sequence ID" value="HIZ69905.1"/>
    <property type="molecule type" value="Genomic_DNA"/>
</dbReference>
<dbReference type="AlphaFoldDB" id="A0A9D2JW79"/>
<dbReference type="Proteomes" id="UP000824055">
    <property type="component" value="Unassembled WGS sequence"/>
</dbReference>
<keyword evidence="3 5" id="KW-0687">Ribonucleoprotein</keyword>
<comment type="caution">
    <text evidence="6">The sequence shown here is derived from an EMBL/GenBank/DDBJ whole genome shotgun (WGS) entry which is preliminary data.</text>
</comment>
<evidence type="ECO:0000313" key="7">
    <source>
        <dbReference type="Proteomes" id="UP000824055"/>
    </source>
</evidence>
<protein>
    <recommendedName>
        <fullName evidence="4 5">Large ribosomal subunit protein uL29</fullName>
    </recommendedName>
</protein>